<dbReference type="AlphaFoldDB" id="A0A6J6ZBL0"/>
<accession>A0A6J6ZBL0</accession>
<protein>
    <submittedName>
        <fullName evidence="2">Unannotated protein</fullName>
    </submittedName>
</protein>
<reference evidence="2" key="1">
    <citation type="submission" date="2020-05" db="EMBL/GenBank/DDBJ databases">
        <authorList>
            <person name="Chiriac C."/>
            <person name="Salcher M."/>
            <person name="Ghai R."/>
            <person name="Kavagutti S V."/>
        </authorList>
    </citation>
    <scope>NUCLEOTIDE SEQUENCE</scope>
</reference>
<proteinExistence type="predicted"/>
<evidence type="ECO:0000313" key="2">
    <source>
        <dbReference type="EMBL" id="CAB4817833.1"/>
    </source>
</evidence>
<organism evidence="2">
    <name type="scientific">freshwater metagenome</name>
    <dbReference type="NCBI Taxonomy" id="449393"/>
    <lineage>
        <taxon>unclassified sequences</taxon>
        <taxon>metagenomes</taxon>
        <taxon>ecological metagenomes</taxon>
    </lineage>
</organism>
<gene>
    <name evidence="2" type="ORF">UFOPK3004_01664</name>
</gene>
<sequence>MLTVPVAESSAVVSHAGNDAKGVATVVGGSVGAPLSPVAGALVVPGSMMELLPPPPHEANNNALAVKPASNRRD</sequence>
<feature type="region of interest" description="Disordered" evidence="1">
    <location>
        <begin position="53"/>
        <end position="74"/>
    </location>
</feature>
<evidence type="ECO:0000256" key="1">
    <source>
        <dbReference type="SAM" id="MobiDB-lite"/>
    </source>
</evidence>
<dbReference type="EMBL" id="CAFAAL010000203">
    <property type="protein sequence ID" value="CAB4817833.1"/>
    <property type="molecule type" value="Genomic_DNA"/>
</dbReference>
<name>A0A6J6ZBL0_9ZZZZ</name>